<dbReference type="STRING" id="1036611.A0A1L9PVM6"/>
<proteinExistence type="predicted"/>
<dbReference type="OrthoDB" id="5126878at2759"/>
<name>A0A1L9PVM6_ASPVE</name>
<evidence type="ECO:0000313" key="2">
    <source>
        <dbReference type="EMBL" id="OJJ05476.1"/>
    </source>
</evidence>
<dbReference type="GeneID" id="63730575"/>
<feature type="compositionally biased region" description="Basic residues" evidence="1">
    <location>
        <begin position="46"/>
        <end position="55"/>
    </location>
</feature>
<dbReference type="Proteomes" id="UP000184073">
    <property type="component" value="Unassembled WGS sequence"/>
</dbReference>
<evidence type="ECO:0008006" key="4">
    <source>
        <dbReference type="Google" id="ProtNLM"/>
    </source>
</evidence>
<accession>A0A1L9PVM6</accession>
<sequence length="505" mass="57210">MQPKSHPRKPRSRAKGGPAFVFVDTTECVVGGPHNEDARVLIRRQAARSGRKHQRTQTVDRHQNDTQGGSGALVVSGVALKRVVPAEDEGSVDHSIAPQPSVTGYEALRGKFNFDITYLASFTHVDLGKTAALPLQKEPTLLSSLLRQRSSSFLSFLPSRYGSSQCLDDAMNCLAAQAGNLFGYTTRTPTISALYGKALRSLQHAITDTNLCKEADVYCATRLLTLYELISPPESNHWALHNRGGIKLLELRGPENHKTTFDRMLLKSVAPSILLDEMYQMRDSSMFELPAWQSVFEYASACEADHDASLWWEFFRLVCFVTGVVTEMRNIFTASLTQSEYSERSSKVLNRARWVREMFHAAHVRYQTREPYPLSLFDLPLAPESPDRIRLRGFYFHPTMQICRAITTLSPDEMERTAAEVEAQTLAAQALLIQDATVQLDPAMSWYFTQKNPFAHSIIRTRVEWASPSKLPWEQLRDDLAQRWLKWHYSWRVTHLSESLEAESD</sequence>
<dbReference type="PANTHER" id="PTHR38111">
    <property type="entry name" value="ZN(2)-C6 FUNGAL-TYPE DOMAIN-CONTAINING PROTEIN-RELATED"/>
    <property type="match status" value="1"/>
</dbReference>
<evidence type="ECO:0000256" key="1">
    <source>
        <dbReference type="SAM" id="MobiDB-lite"/>
    </source>
</evidence>
<evidence type="ECO:0000313" key="3">
    <source>
        <dbReference type="Proteomes" id="UP000184073"/>
    </source>
</evidence>
<dbReference type="PANTHER" id="PTHR38111:SF6">
    <property type="entry name" value="FINGER DOMAIN PROTEIN, PUTATIVE (AFU_ORTHOLOGUE AFUA_8G01940)-RELATED"/>
    <property type="match status" value="1"/>
</dbReference>
<dbReference type="InterPro" id="IPR053178">
    <property type="entry name" value="Osmoadaptation_assoc"/>
</dbReference>
<dbReference type="RefSeq" id="XP_040671238.1">
    <property type="nucleotide sequence ID" value="XM_040815064.1"/>
</dbReference>
<dbReference type="AlphaFoldDB" id="A0A1L9PVM6"/>
<organism evidence="2 3">
    <name type="scientific">Aspergillus versicolor CBS 583.65</name>
    <dbReference type="NCBI Taxonomy" id="1036611"/>
    <lineage>
        <taxon>Eukaryota</taxon>
        <taxon>Fungi</taxon>
        <taxon>Dikarya</taxon>
        <taxon>Ascomycota</taxon>
        <taxon>Pezizomycotina</taxon>
        <taxon>Eurotiomycetes</taxon>
        <taxon>Eurotiomycetidae</taxon>
        <taxon>Eurotiales</taxon>
        <taxon>Aspergillaceae</taxon>
        <taxon>Aspergillus</taxon>
        <taxon>Aspergillus subgen. Nidulantes</taxon>
    </lineage>
</organism>
<feature type="region of interest" description="Disordered" evidence="1">
    <location>
        <begin position="46"/>
        <end position="71"/>
    </location>
</feature>
<dbReference type="VEuPathDB" id="FungiDB:ASPVEDRAFT_55365"/>
<dbReference type="EMBL" id="KV878133">
    <property type="protein sequence ID" value="OJJ05476.1"/>
    <property type="molecule type" value="Genomic_DNA"/>
</dbReference>
<keyword evidence="3" id="KW-1185">Reference proteome</keyword>
<reference evidence="3" key="1">
    <citation type="journal article" date="2017" name="Genome Biol.">
        <title>Comparative genomics reveals high biological diversity and specific adaptations in the industrially and medically important fungal genus Aspergillus.</title>
        <authorList>
            <person name="de Vries R.P."/>
            <person name="Riley R."/>
            <person name="Wiebenga A."/>
            <person name="Aguilar-Osorio G."/>
            <person name="Amillis S."/>
            <person name="Uchima C.A."/>
            <person name="Anderluh G."/>
            <person name="Asadollahi M."/>
            <person name="Askin M."/>
            <person name="Barry K."/>
            <person name="Battaglia E."/>
            <person name="Bayram O."/>
            <person name="Benocci T."/>
            <person name="Braus-Stromeyer S.A."/>
            <person name="Caldana C."/>
            <person name="Canovas D."/>
            <person name="Cerqueira G.C."/>
            <person name="Chen F."/>
            <person name="Chen W."/>
            <person name="Choi C."/>
            <person name="Clum A."/>
            <person name="Dos Santos R.A."/>
            <person name="Damasio A.R."/>
            <person name="Diallinas G."/>
            <person name="Emri T."/>
            <person name="Fekete E."/>
            <person name="Flipphi M."/>
            <person name="Freyberg S."/>
            <person name="Gallo A."/>
            <person name="Gournas C."/>
            <person name="Habgood R."/>
            <person name="Hainaut M."/>
            <person name="Harispe M.L."/>
            <person name="Henrissat B."/>
            <person name="Hilden K.S."/>
            <person name="Hope R."/>
            <person name="Hossain A."/>
            <person name="Karabika E."/>
            <person name="Karaffa L."/>
            <person name="Karanyi Z."/>
            <person name="Krasevec N."/>
            <person name="Kuo A."/>
            <person name="Kusch H."/>
            <person name="LaButti K."/>
            <person name="Lagendijk E.L."/>
            <person name="Lapidus A."/>
            <person name="Levasseur A."/>
            <person name="Lindquist E."/>
            <person name="Lipzen A."/>
            <person name="Logrieco A.F."/>
            <person name="MacCabe A."/>
            <person name="Maekelae M.R."/>
            <person name="Malavazi I."/>
            <person name="Melin P."/>
            <person name="Meyer V."/>
            <person name="Mielnichuk N."/>
            <person name="Miskei M."/>
            <person name="Molnar A.P."/>
            <person name="Mule G."/>
            <person name="Ngan C.Y."/>
            <person name="Orejas M."/>
            <person name="Orosz E."/>
            <person name="Ouedraogo J.P."/>
            <person name="Overkamp K.M."/>
            <person name="Park H.-S."/>
            <person name="Perrone G."/>
            <person name="Piumi F."/>
            <person name="Punt P.J."/>
            <person name="Ram A.F."/>
            <person name="Ramon A."/>
            <person name="Rauscher S."/>
            <person name="Record E."/>
            <person name="Riano-Pachon D.M."/>
            <person name="Robert V."/>
            <person name="Roehrig J."/>
            <person name="Ruller R."/>
            <person name="Salamov A."/>
            <person name="Salih N.S."/>
            <person name="Samson R.A."/>
            <person name="Sandor E."/>
            <person name="Sanguinetti M."/>
            <person name="Schuetze T."/>
            <person name="Sepcic K."/>
            <person name="Shelest E."/>
            <person name="Sherlock G."/>
            <person name="Sophianopoulou V."/>
            <person name="Squina F.M."/>
            <person name="Sun H."/>
            <person name="Susca A."/>
            <person name="Todd R.B."/>
            <person name="Tsang A."/>
            <person name="Unkles S.E."/>
            <person name="van de Wiele N."/>
            <person name="van Rossen-Uffink D."/>
            <person name="Oliveira J.V."/>
            <person name="Vesth T.C."/>
            <person name="Visser J."/>
            <person name="Yu J.-H."/>
            <person name="Zhou M."/>
            <person name="Andersen M.R."/>
            <person name="Archer D.B."/>
            <person name="Baker S.E."/>
            <person name="Benoit I."/>
            <person name="Brakhage A.A."/>
            <person name="Braus G.H."/>
            <person name="Fischer R."/>
            <person name="Frisvad J.C."/>
            <person name="Goldman G.H."/>
            <person name="Houbraken J."/>
            <person name="Oakley B."/>
            <person name="Pocsi I."/>
            <person name="Scazzocchio C."/>
            <person name="Seiboth B."/>
            <person name="vanKuyk P.A."/>
            <person name="Wortman J."/>
            <person name="Dyer P.S."/>
            <person name="Grigoriev I.V."/>
        </authorList>
    </citation>
    <scope>NUCLEOTIDE SEQUENCE [LARGE SCALE GENOMIC DNA]</scope>
    <source>
        <strain evidence="3">CBS 583.65</strain>
    </source>
</reference>
<protein>
    <recommendedName>
        <fullName evidence="4">Transcription factor domain-containing protein</fullName>
    </recommendedName>
</protein>
<gene>
    <name evidence="2" type="ORF">ASPVEDRAFT_55365</name>
</gene>